<dbReference type="Proteomes" id="UP000293195">
    <property type="component" value="Unassembled WGS sequence"/>
</dbReference>
<dbReference type="Pfam" id="PF26639">
    <property type="entry name" value="Het-6_barrel"/>
    <property type="match status" value="1"/>
</dbReference>
<gene>
    <name evidence="2" type="ORF">AA0119_g11961</name>
</gene>
<evidence type="ECO:0000313" key="2">
    <source>
        <dbReference type="EMBL" id="RYN88308.1"/>
    </source>
</evidence>
<organism evidence="2 3">
    <name type="scientific">Alternaria tenuissima</name>
    <dbReference type="NCBI Taxonomy" id="119927"/>
    <lineage>
        <taxon>Eukaryota</taxon>
        <taxon>Fungi</taxon>
        <taxon>Dikarya</taxon>
        <taxon>Ascomycota</taxon>
        <taxon>Pezizomycotina</taxon>
        <taxon>Dothideomycetes</taxon>
        <taxon>Pleosporomycetidae</taxon>
        <taxon>Pleosporales</taxon>
        <taxon>Pleosporineae</taxon>
        <taxon>Pleosporaceae</taxon>
        <taxon>Alternaria</taxon>
        <taxon>Alternaria sect. Alternaria</taxon>
        <taxon>Alternaria alternata complex</taxon>
    </lineage>
</organism>
<dbReference type="InterPro" id="IPR010730">
    <property type="entry name" value="HET"/>
</dbReference>
<name>A0ABY0FSP0_9PLEO</name>
<reference evidence="3" key="1">
    <citation type="journal article" date="2019" name="bioRxiv">
        <title>Genomics, evolutionary history and diagnostics of the Alternaria alternata species group including apple and Asian pear pathotypes.</title>
        <authorList>
            <person name="Armitage A.D."/>
            <person name="Cockerton H.M."/>
            <person name="Sreenivasaprasad S."/>
            <person name="Woodhall J.W."/>
            <person name="Lane C.R."/>
            <person name="Harrison R.J."/>
            <person name="Clarkson J.P."/>
        </authorList>
    </citation>
    <scope>NUCLEOTIDE SEQUENCE [LARGE SCALE GENOMIC DNA]</scope>
    <source>
        <strain evidence="3">FERA 635</strain>
    </source>
</reference>
<dbReference type="InterPro" id="IPR052895">
    <property type="entry name" value="HetReg/Transcr_Mod"/>
</dbReference>
<proteinExistence type="predicted"/>
<sequence length="626" mass="70960">MHDLSINDNALGALQPYQYLPLMNPEDFRLMELQPGDEAEPLVCRLMRVGIGRPPPYEALSYTWGRSTDVFTLYQEPEISDSSGTLKTVSKITRGLYEALLQLRQRATPRVLWVDAICIDQENLKERGEQVEIMRQIYANAARVVVWLGPADDETPVAVQAIATLKSHIVSRGLSLETLKAMTDEGPELKMLGLTEQILDEKTLAVLRRVYCRPWFQRIWVVQEVIAGGSSSEVHIGPYVIPWDDLGMVTLGLQVMLWTLPVPTKAPGIRNALVMWQGRLFARKTPPTLLDEARSYLATDPRDKVYALYGFAAFQELFQRFGFKPDYTIKERELYEQVTRLAIESSQTLEILHYVDNPELPAEESDWPSWVPRWNQRTLHWSFPLQDHVIYSKKPHGHLSALEDAQGSLLRLKGVVVGCVTEAAQYMDWTPAAKEPTIQNTEALTQFWDATLVHPDPLMNVKEDKFVGLAQALTAGLDFECNSAAQSSARHTADAVEFLLQNLTTAPAADQVRVSTLYIHLLSLQKTFSHGDRFRYQQYIVWICMNRRLFHTTRGLFGLGPLAVQPGDIAVILHGGYTPFVLRPKGKYYQLLGECYLHNMMGEDALELCKRGTGEDILEETIFELR</sequence>
<protein>
    <recommendedName>
        <fullName evidence="1">Heterokaryon incompatibility domain-containing protein</fullName>
    </recommendedName>
</protein>
<dbReference type="PANTHER" id="PTHR24148">
    <property type="entry name" value="ANKYRIN REPEAT DOMAIN-CONTAINING PROTEIN 39 HOMOLOG-RELATED"/>
    <property type="match status" value="1"/>
</dbReference>
<evidence type="ECO:0000313" key="3">
    <source>
        <dbReference type="Proteomes" id="UP000293195"/>
    </source>
</evidence>
<feature type="domain" description="Heterokaryon incompatibility" evidence="1">
    <location>
        <begin position="57"/>
        <end position="224"/>
    </location>
</feature>
<dbReference type="PANTHER" id="PTHR24148:SF64">
    <property type="entry name" value="HETEROKARYON INCOMPATIBILITY DOMAIN-CONTAINING PROTEIN"/>
    <property type="match status" value="1"/>
</dbReference>
<accession>A0ABY0FSP0</accession>
<comment type="caution">
    <text evidence="2">The sequence shown here is derived from an EMBL/GenBank/DDBJ whole genome shotgun (WGS) entry which is preliminary data.</text>
</comment>
<evidence type="ECO:0000259" key="1">
    <source>
        <dbReference type="Pfam" id="PF06985"/>
    </source>
</evidence>
<dbReference type="Pfam" id="PF06985">
    <property type="entry name" value="HET"/>
    <property type="match status" value="1"/>
</dbReference>
<keyword evidence="3" id="KW-1185">Reference proteome</keyword>
<dbReference type="EMBL" id="PDXF01000101">
    <property type="protein sequence ID" value="RYN88308.1"/>
    <property type="molecule type" value="Genomic_DNA"/>
</dbReference>